<dbReference type="EMBL" id="MYFO01000074">
    <property type="protein sequence ID" value="TFE82673.1"/>
    <property type="molecule type" value="Genomic_DNA"/>
</dbReference>
<dbReference type="RefSeq" id="WP_134757807.1">
    <property type="nucleotide sequence ID" value="NZ_MYFO02000001.1"/>
</dbReference>
<keyword evidence="5" id="KW-1185">Reference proteome</keyword>
<dbReference type="SUPFAM" id="SSF52499">
    <property type="entry name" value="Isochorismatase-like hydrolases"/>
    <property type="match status" value="1"/>
</dbReference>
<name>A0A4Y8PS57_9BACL</name>
<evidence type="ECO:0000313" key="4">
    <source>
        <dbReference type="EMBL" id="TFE82673.1"/>
    </source>
</evidence>
<dbReference type="InterPro" id="IPR000868">
    <property type="entry name" value="Isochorismatase-like_dom"/>
</dbReference>
<dbReference type="PANTHER" id="PTHR43540:SF7">
    <property type="entry name" value="ISOCHORISMATASE FAMILY PROTEIN YECD"/>
    <property type="match status" value="1"/>
</dbReference>
<protein>
    <submittedName>
        <fullName evidence="4">Hydrolase</fullName>
    </submittedName>
</protein>
<comment type="similarity">
    <text evidence="1">Belongs to the isochorismatase family.</text>
</comment>
<dbReference type="NCBIfam" id="NF008517">
    <property type="entry name" value="PRK11440.1"/>
    <property type="match status" value="1"/>
</dbReference>
<dbReference type="GO" id="GO:0016787">
    <property type="term" value="F:hydrolase activity"/>
    <property type="evidence" value="ECO:0007669"/>
    <property type="project" value="UniProtKB-KW"/>
</dbReference>
<dbReference type="Gene3D" id="3.40.50.850">
    <property type="entry name" value="Isochorismatase-like"/>
    <property type="match status" value="1"/>
</dbReference>
<keyword evidence="2 4" id="KW-0378">Hydrolase</keyword>
<dbReference type="InterPro" id="IPR036380">
    <property type="entry name" value="Isochorismatase-like_sf"/>
</dbReference>
<sequence>MEALFNWETTALILIDLQKGVVGYNLAPYSGQEVVGRAAALTDAFRKRGALVGLVRVTSKDGKDMLRPKLDQELPRPVRPEGWDEITPEIGVQPSDLLITKRQWGAFHGTELDLQLRRRKIDTIVLGGIASGIGVDTTAREAFQHGYDLIFAIDAISGLSEAEHDYVRQFIFPRIGRIRTTEQILQAGEAR</sequence>
<organism evidence="4 5">
    <name type="scientific">Paenibacillus athensensis</name>
    <dbReference type="NCBI Taxonomy" id="1967502"/>
    <lineage>
        <taxon>Bacteria</taxon>
        <taxon>Bacillati</taxon>
        <taxon>Bacillota</taxon>
        <taxon>Bacilli</taxon>
        <taxon>Bacillales</taxon>
        <taxon>Paenibacillaceae</taxon>
        <taxon>Paenibacillus</taxon>
    </lineage>
</organism>
<dbReference type="CDD" id="cd00431">
    <property type="entry name" value="cysteine_hydrolases"/>
    <property type="match status" value="1"/>
</dbReference>
<evidence type="ECO:0000256" key="1">
    <source>
        <dbReference type="ARBA" id="ARBA00006336"/>
    </source>
</evidence>
<dbReference type="AlphaFoldDB" id="A0A4Y8PS57"/>
<dbReference type="Pfam" id="PF00857">
    <property type="entry name" value="Isochorismatase"/>
    <property type="match status" value="1"/>
</dbReference>
<feature type="domain" description="Isochorismatase-like" evidence="3">
    <location>
        <begin position="10"/>
        <end position="183"/>
    </location>
</feature>
<gene>
    <name evidence="4" type="ORF">B5M42_24705</name>
</gene>
<proteinExistence type="inferred from homology"/>
<accession>A0A4Y8PS57</accession>
<dbReference type="Proteomes" id="UP000298246">
    <property type="component" value="Unassembled WGS sequence"/>
</dbReference>
<dbReference type="InterPro" id="IPR050272">
    <property type="entry name" value="Isochorismatase-like_hydrls"/>
</dbReference>
<comment type="caution">
    <text evidence="4">The sequence shown here is derived from an EMBL/GenBank/DDBJ whole genome shotgun (WGS) entry which is preliminary data.</text>
</comment>
<evidence type="ECO:0000256" key="2">
    <source>
        <dbReference type="ARBA" id="ARBA00022801"/>
    </source>
</evidence>
<evidence type="ECO:0000259" key="3">
    <source>
        <dbReference type="Pfam" id="PF00857"/>
    </source>
</evidence>
<evidence type="ECO:0000313" key="5">
    <source>
        <dbReference type="Proteomes" id="UP000298246"/>
    </source>
</evidence>
<reference evidence="4 5" key="1">
    <citation type="submission" date="2017-03" db="EMBL/GenBank/DDBJ databases">
        <title>Isolation of Levoglucosan Utilizing Bacteria.</title>
        <authorList>
            <person name="Arya A.S."/>
        </authorList>
    </citation>
    <scope>NUCLEOTIDE SEQUENCE [LARGE SCALE GENOMIC DNA]</scope>
    <source>
        <strain evidence="4 5">MEC069</strain>
    </source>
</reference>
<dbReference type="PANTHER" id="PTHR43540">
    <property type="entry name" value="PEROXYUREIDOACRYLATE/UREIDOACRYLATE AMIDOHYDROLASE-RELATED"/>
    <property type="match status" value="1"/>
</dbReference>
<dbReference type="OrthoDB" id="9796485at2"/>